<feature type="disulfide bond" evidence="8">
    <location>
        <begin position="91"/>
        <end position="105"/>
    </location>
</feature>
<organism evidence="12 13">
    <name type="scientific">Hyaloscypha bicolor E</name>
    <dbReference type="NCBI Taxonomy" id="1095630"/>
    <lineage>
        <taxon>Eukaryota</taxon>
        <taxon>Fungi</taxon>
        <taxon>Dikarya</taxon>
        <taxon>Ascomycota</taxon>
        <taxon>Pezizomycotina</taxon>
        <taxon>Leotiomycetes</taxon>
        <taxon>Helotiales</taxon>
        <taxon>Hyaloscyphaceae</taxon>
        <taxon>Hyaloscypha</taxon>
        <taxon>Hyaloscypha bicolor</taxon>
    </lineage>
</organism>
<evidence type="ECO:0000256" key="7">
    <source>
        <dbReference type="ARBA" id="ARBA00023285"/>
    </source>
</evidence>
<reference evidence="12 13" key="1">
    <citation type="submission" date="2016-04" db="EMBL/GenBank/DDBJ databases">
        <title>A degradative enzymes factory behind the ericoid mycorrhizal symbiosis.</title>
        <authorList>
            <consortium name="DOE Joint Genome Institute"/>
            <person name="Martino E."/>
            <person name="Morin E."/>
            <person name="Grelet G."/>
            <person name="Kuo A."/>
            <person name="Kohler A."/>
            <person name="Daghino S."/>
            <person name="Barry K."/>
            <person name="Choi C."/>
            <person name="Cichocki N."/>
            <person name="Clum A."/>
            <person name="Copeland A."/>
            <person name="Hainaut M."/>
            <person name="Haridas S."/>
            <person name="Labutti K."/>
            <person name="Lindquist E."/>
            <person name="Lipzen A."/>
            <person name="Khouja H.-R."/>
            <person name="Murat C."/>
            <person name="Ohm R."/>
            <person name="Olson A."/>
            <person name="Spatafora J."/>
            <person name="Veneault-Fourrey C."/>
            <person name="Henrissat B."/>
            <person name="Grigoriev I."/>
            <person name="Martin F."/>
            <person name="Perotto S."/>
        </authorList>
    </citation>
    <scope>NUCLEOTIDE SEQUENCE [LARGE SCALE GENOMIC DNA]</scope>
    <source>
        <strain evidence="12 13">E</strain>
    </source>
</reference>
<feature type="disulfide bond" evidence="8">
    <location>
        <begin position="415"/>
        <end position="429"/>
    </location>
</feature>
<keyword evidence="13" id="KW-1185">Reference proteome</keyword>
<keyword evidence="3" id="KW-0479">Metal-binding</keyword>
<evidence type="ECO:0000259" key="10">
    <source>
        <dbReference type="PROSITE" id="PS50941"/>
    </source>
</evidence>
<gene>
    <name evidence="12" type="ORF">K444DRAFT_564375</name>
</gene>
<dbReference type="PROSITE" id="PS51677">
    <property type="entry name" value="NODB"/>
    <property type="match status" value="1"/>
</dbReference>
<dbReference type="GeneID" id="36585137"/>
<dbReference type="RefSeq" id="XP_024734929.1">
    <property type="nucleotide sequence ID" value="XM_024877060.1"/>
</dbReference>
<dbReference type="GO" id="GO:0008061">
    <property type="term" value="F:chitin binding"/>
    <property type="evidence" value="ECO:0007669"/>
    <property type="project" value="UniProtKB-UniRule"/>
</dbReference>
<evidence type="ECO:0000256" key="9">
    <source>
        <dbReference type="SAM" id="SignalP"/>
    </source>
</evidence>
<dbReference type="SUPFAM" id="SSF57016">
    <property type="entry name" value="Plant lectins/antimicrobial peptides"/>
    <property type="match status" value="3"/>
</dbReference>
<evidence type="ECO:0000256" key="3">
    <source>
        <dbReference type="ARBA" id="ARBA00022723"/>
    </source>
</evidence>
<evidence type="ECO:0000256" key="5">
    <source>
        <dbReference type="ARBA" id="ARBA00022801"/>
    </source>
</evidence>
<dbReference type="InParanoid" id="A0A2J6T4S9"/>
<evidence type="ECO:0000256" key="2">
    <source>
        <dbReference type="ARBA" id="ARBA00022669"/>
    </source>
</evidence>
<evidence type="ECO:0000259" key="11">
    <source>
        <dbReference type="PROSITE" id="PS51677"/>
    </source>
</evidence>
<keyword evidence="8" id="KW-1015">Disulfide bond</keyword>
<dbReference type="InterPro" id="IPR001002">
    <property type="entry name" value="Chitin-bd_1"/>
</dbReference>
<dbReference type="GO" id="GO:0016810">
    <property type="term" value="F:hydrolase activity, acting on carbon-nitrogen (but not peptide) bonds"/>
    <property type="evidence" value="ECO:0007669"/>
    <property type="project" value="InterPro"/>
</dbReference>
<protein>
    <submittedName>
        <fullName evidence="12">Carbohydrate esterase family 4 protein</fullName>
    </submittedName>
</protein>
<dbReference type="CDD" id="cd10951">
    <property type="entry name" value="CE4_ClCDA_like"/>
    <property type="match status" value="1"/>
</dbReference>
<keyword evidence="6" id="KW-0119">Carbohydrate metabolism</keyword>
<evidence type="ECO:0000256" key="1">
    <source>
        <dbReference type="ARBA" id="ARBA00001941"/>
    </source>
</evidence>
<dbReference type="PANTHER" id="PTHR46471">
    <property type="entry name" value="CHITIN DEACETYLASE"/>
    <property type="match status" value="1"/>
</dbReference>
<feature type="domain" description="Chitin-binding type-1" evidence="10">
    <location>
        <begin position="398"/>
        <end position="442"/>
    </location>
</feature>
<feature type="domain" description="NodB homology" evidence="11">
    <location>
        <begin position="153"/>
        <end position="350"/>
    </location>
</feature>
<comment type="cofactor">
    <cofactor evidence="1">
        <name>Co(2+)</name>
        <dbReference type="ChEBI" id="CHEBI:48828"/>
    </cofactor>
</comment>
<dbReference type="Gene3D" id="3.30.60.10">
    <property type="entry name" value="Endochitinase-like"/>
    <property type="match status" value="3"/>
</dbReference>
<evidence type="ECO:0000256" key="4">
    <source>
        <dbReference type="ARBA" id="ARBA00022729"/>
    </source>
</evidence>
<dbReference type="Proteomes" id="UP000235371">
    <property type="component" value="Unassembled WGS sequence"/>
</dbReference>
<evidence type="ECO:0000313" key="12">
    <source>
        <dbReference type="EMBL" id="PMD58025.1"/>
    </source>
</evidence>
<feature type="signal peptide" evidence="9">
    <location>
        <begin position="1"/>
        <end position="19"/>
    </location>
</feature>
<feature type="disulfide bond" evidence="8">
    <location>
        <begin position="401"/>
        <end position="416"/>
    </location>
</feature>
<dbReference type="PANTHER" id="PTHR46471:SF2">
    <property type="entry name" value="CHITIN DEACETYLASE-RELATED"/>
    <property type="match status" value="1"/>
</dbReference>
<dbReference type="PROSITE" id="PS50941">
    <property type="entry name" value="CHIT_BIND_I_2"/>
    <property type="match status" value="3"/>
</dbReference>
<feature type="domain" description="Chitin-binding type-1" evidence="10">
    <location>
        <begin position="76"/>
        <end position="120"/>
    </location>
</feature>
<evidence type="ECO:0000313" key="13">
    <source>
        <dbReference type="Proteomes" id="UP000235371"/>
    </source>
</evidence>
<evidence type="ECO:0000256" key="8">
    <source>
        <dbReference type="PROSITE-ProRule" id="PRU00261"/>
    </source>
</evidence>
<dbReference type="EMBL" id="KZ613837">
    <property type="protein sequence ID" value="PMD58025.1"/>
    <property type="molecule type" value="Genomic_DNA"/>
</dbReference>
<dbReference type="Pfam" id="PF01522">
    <property type="entry name" value="Polysacc_deac_1"/>
    <property type="match status" value="1"/>
</dbReference>
<proteinExistence type="predicted"/>
<dbReference type="FunCoup" id="A0A2J6T4S9">
    <property type="interactions" value="54"/>
</dbReference>
<dbReference type="PROSITE" id="PS00026">
    <property type="entry name" value="CHIT_BIND_I_1"/>
    <property type="match status" value="1"/>
</dbReference>
<dbReference type="SMART" id="SM00270">
    <property type="entry name" value="ChtBD1"/>
    <property type="match status" value="3"/>
</dbReference>
<dbReference type="STRING" id="1095630.A0A2J6T4S9"/>
<feature type="disulfide bond" evidence="8">
    <location>
        <begin position="86"/>
        <end position="98"/>
    </location>
</feature>
<dbReference type="GO" id="GO:0005975">
    <property type="term" value="P:carbohydrate metabolic process"/>
    <property type="evidence" value="ECO:0007669"/>
    <property type="project" value="InterPro"/>
</dbReference>
<dbReference type="GO" id="GO:0046872">
    <property type="term" value="F:metal ion binding"/>
    <property type="evidence" value="ECO:0007669"/>
    <property type="project" value="UniProtKB-KW"/>
</dbReference>
<dbReference type="InterPro" id="IPR002509">
    <property type="entry name" value="NODB_dom"/>
</dbReference>
<feature type="disulfide bond" evidence="8">
    <location>
        <begin position="473"/>
        <end position="487"/>
    </location>
</feature>
<dbReference type="CDD" id="cd11618">
    <property type="entry name" value="ChtBD1_1"/>
    <property type="match status" value="2"/>
</dbReference>
<dbReference type="AlphaFoldDB" id="A0A2J6T4S9"/>
<keyword evidence="2 8" id="KW-0147">Chitin-binding</keyword>
<evidence type="ECO:0000256" key="6">
    <source>
        <dbReference type="ARBA" id="ARBA00023277"/>
    </source>
</evidence>
<keyword evidence="5" id="KW-0378">Hydrolase</keyword>
<keyword evidence="4 9" id="KW-0732">Signal</keyword>
<feature type="chain" id="PRO_5014418022" evidence="9">
    <location>
        <begin position="20"/>
        <end position="499"/>
    </location>
</feature>
<dbReference type="InterPro" id="IPR018371">
    <property type="entry name" value="Chitin-binding_1_CS"/>
</dbReference>
<dbReference type="SUPFAM" id="SSF88713">
    <property type="entry name" value="Glycoside hydrolase/deacetylase"/>
    <property type="match status" value="1"/>
</dbReference>
<feature type="domain" description="Chitin-binding type-1" evidence="10">
    <location>
        <begin position="456"/>
        <end position="499"/>
    </location>
</feature>
<dbReference type="InterPro" id="IPR011330">
    <property type="entry name" value="Glyco_hydro/deAcase_b/a-brl"/>
</dbReference>
<sequence>MHSAILLSVLLVPVVLTHGEAGNPHYGLPRMMGGSKFKAALQNRETFGNAQVRDFNAEDVEWWSPFISETQTIGPRQNCGPGVGSCGAGLCCSSDGVCGTGINFCAGPDCQYNYGPACDANTVPPGASTSGIARPQLGSVPYGTRINDCTRPGVIALTFDDGPYLYTKDLLDLLDRYNAKVTFFITGNNLGKGRIDDCSTGYPALIQRMIASGHQVASHTWTHQDFVGLSQTDFNNQVYYNEMAFRNILGYFPTYLRPPYVDCDSQCFSRLATVGYHVIYYDLDTFDYLNNDPTLIQNSKNNFANYITNSAPNPATGNMLPLSHDIHYQTVYNLTEFMLQTMAAQGYGTSVTVGTCLGDPPANWYRSAGSPTGCNSGPGTTTSSTAPSTTSAVVISSDGTCGTGKTCLGSTYGNCCSRYGFCGSTADYCGPFCQPAFGTCSPNPTSTSTALRVSTDGSCGSGITCQGSTFGNCCSQYGFCGSTTAYCGTGCNPSFGTCS</sequence>
<dbReference type="OrthoDB" id="407355at2759"/>
<comment type="caution">
    <text evidence="8">Lacks conserved residue(s) required for the propagation of feature annotation.</text>
</comment>
<feature type="disulfide bond" evidence="8">
    <location>
        <begin position="459"/>
        <end position="474"/>
    </location>
</feature>
<name>A0A2J6T4S9_9HELO</name>
<dbReference type="InterPro" id="IPR036861">
    <property type="entry name" value="Endochitinase-like_sf"/>
</dbReference>
<accession>A0A2J6T4S9</accession>
<keyword evidence="7" id="KW-0170">Cobalt</keyword>
<dbReference type="Gene3D" id="3.20.20.370">
    <property type="entry name" value="Glycoside hydrolase/deacetylase"/>
    <property type="match status" value="1"/>
</dbReference>